<dbReference type="PANTHER" id="PTHR34502">
    <property type="entry name" value="DUF6594 DOMAIN-CONTAINING PROTEIN-RELATED"/>
    <property type="match status" value="1"/>
</dbReference>
<dbReference type="InterPro" id="IPR046529">
    <property type="entry name" value="DUF6594"/>
</dbReference>
<reference evidence="3 4" key="1">
    <citation type="submission" date="2024-03" db="EMBL/GenBank/DDBJ databases">
        <title>A high-quality draft genome sequence of Diaporthe vaccinii, a causative agent of upright dieback and viscid rot disease in cranberry plants.</title>
        <authorList>
            <person name="Sarrasin M."/>
            <person name="Lang B.F."/>
            <person name="Burger G."/>
        </authorList>
    </citation>
    <scope>NUCLEOTIDE SEQUENCE [LARGE SCALE GENOMIC DNA]</scope>
    <source>
        <strain evidence="3 4">IS7</strain>
    </source>
</reference>
<keyword evidence="1" id="KW-0472">Membrane</keyword>
<evidence type="ECO:0000259" key="2">
    <source>
        <dbReference type="Pfam" id="PF20237"/>
    </source>
</evidence>
<keyword evidence="1" id="KW-0812">Transmembrane</keyword>
<dbReference type="Proteomes" id="UP001600888">
    <property type="component" value="Unassembled WGS sequence"/>
</dbReference>
<protein>
    <recommendedName>
        <fullName evidence="2">DUF6594 domain-containing protein</fullName>
    </recommendedName>
</protein>
<comment type="caution">
    <text evidence="3">The sequence shown here is derived from an EMBL/GenBank/DDBJ whole genome shotgun (WGS) entry which is preliminary data.</text>
</comment>
<feature type="transmembrane region" description="Helical" evidence="1">
    <location>
        <begin position="113"/>
        <end position="131"/>
    </location>
</feature>
<dbReference type="Pfam" id="PF20237">
    <property type="entry name" value="DUF6594"/>
    <property type="match status" value="1"/>
</dbReference>
<proteinExistence type="predicted"/>
<keyword evidence="4" id="KW-1185">Reference proteome</keyword>
<gene>
    <name evidence="3" type="ORF">FJTKL_12769</name>
</gene>
<accession>A0ABR4ECK9</accession>
<evidence type="ECO:0000313" key="3">
    <source>
        <dbReference type="EMBL" id="KAL2280156.1"/>
    </source>
</evidence>
<name>A0ABR4ECK9_9PEZI</name>
<keyword evidence="1" id="KW-1133">Transmembrane helix</keyword>
<sequence>MDQLLPLLDQYNKHLMTFSEIQRWEPAKTRHWTNLDNWLNHNHKKAISEEEAMFSQEIGDLVALASDQKSPLESLVERFPPLLSVKVLRSARQSSQVQSETTLYYSKRRLRHIVFGVIIGTGLLLLLGPMWALQFVGDNVKRLVIITGFIILFTAVLASATVAKPFEVLAATAA</sequence>
<organism evidence="3 4">
    <name type="scientific">Diaporthe vaccinii</name>
    <dbReference type="NCBI Taxonomy" id="105482"/>
    <lineage>
        <taxon>Eukaryota</taxon>
        <taxon>Fungi</taxon>
        <taxon>Dikarya</taxon>
        <taxon>Ascomycota</taxon>
        <taxon>Pezizomycotina</taxon>
        <taxon>Sordariomycetes</taxon>
        <taxon>Sordariomycetidae</taxon>
        <taxon>Diaporthales</taxon>
        <taxon>Diaporthaceae</taxon>
        <taxon>Diaporthe</taxon>
        <taxon>Diaporthe eres species complex</taxon>
    </lineage>
</organism>
<dbReference type="EMBL" id="JBAWTH010000069">
    <property type="protein sequence ID" value="KAL2280156.1"/>
    <property type="molecule type" value="Genomic_DNA"/>
</dbReference>
<dbReference type="PANTHER" id="PTHR34502:SF4">
    <property type="entry name" value="DUF6594 DOMAIN-CONTAINING PROTEIN"/>
    <property type="match status" value="1"/>
</dbReference>
<evidence type="ECO:0000313" key="4">
    <source>
        <dbReference type="Proteomes" id="UP001600888"/>
    </source>
</evidence>
<evidence type="ECO:0000256" key="1">
    <source>
        <dbReference type="SAM" id="Phobius"/>
    </source>
</evidence>
<feature type="transmembrane region" description="Helical" evidence="1">
    <location>
        <begin position="143"/>
        <end position="163"/>
    </location>
</feature>
<feature type="domain" description="DUF6594" evidence="2">
    <location>
        <begin position="7"/>
        <end position="174"/>
    </location>
</feature>